<dbReference type="EMBL" id="JARBHB010000005">
    <property type="protein sequence ID" value="KAJ8884105.1"/>
    <property type="molecule type" value="Genomic_DNA"/>
</dbReference>
<keyword evidence="3" id="KW-1185">Reference proteome</keyword>
<proteinExistence type="predicted"/>
<evidence type="ECO:0000313" key="3">
    <source>
        <dbReference type="Proteomes" id="UP001159363"/>
    </source>
</evidence>
<evidence type="ECO:0000313" key="2">
    <source>
        <dbReference type="EMBL" id="KAJ8884105.1"/>
    </source>
</evidence>
<comment type="caution">
    <text evidence="2">The sequence shown here is derived from an EMBL/GenBank/DDBJ whole genome shotgun (WGS) entry which is preliminary data.</text>
</comment>
<protein>
    <submittedName>
        <fullName evidence="2">Uncharacterized protein</fullName>
    </submittedName>
</protein>
<dbReference type="Proteomes" id="UP001159363">
    <property type="component" value="Chromosome 4"/>
</dbReference>
<evidence type="ECO:0000256" key="1">
    <source>
        <dbReference type="SAM" id="Phobius"/>
    </source>
</evidence>
<reference evidence="2 3" key="1">
    <citation type="submission" date="2023-02" db="EMBL/GenBank/DDBJ databases">
        <title>LHISI_Scaffold_Assembly.</title>
        <authorList>
            <person name="Stuart O.P."/>
            <person name="Cleave R."/>
            <person name="Magrath M.J.L."/>
            <person name="Mikheyev A.S."/>
        </authorList>
    </citation>
    <scope>NUCLEOTIDE SEQUENCE [LARGE SCALE GENOMIC DNA]</scope>
    <source>
        <strain evidence="2">Daus_M_001</strain>
        <tissue evidence="2">Leg muscle</tissue>
    </source>
</reference>
<name>A0ABQ9HIK9_9NEOP</name>
<keyword evidence="1" id="KW-0812">Transmembrane</keyword>
<organism evidence="2 3">
    <name type="scientific">Dryococelus australis</name>
    <dbReference type="NCBI Taxonomy" id="614101"/>
    <lineage>
        <taxon>Eukaryota</taxon>
        <taxon>Metazoa</taxon>
        <taxon>Ecdysozoa</taxon>
        <taxon>Arthropoda</taxon>
        <taxon>Hexapoda</taxon>
        <taxon>Insecta</taxon>
        <taxon>Pterygota</taxon>
        <taxon>Neoptera</taxon>
        <taxon>Polyneoptera</taxon>
        <taxon>Phasmatodea</taxon>
        <taxon>Verophasmatodea</taxon>
        <taxon>Anareolatae</taxon>
        <taxon>Phasmatidae</taxon>
        <taxon>Eurycanthinae</taxon>
        <taxon>Dryococelus</taxon>
    </lineage>
</organism>
<keyword evidence="1" id="KW-0472">Membrane</keyword>
<keyword evidence="1" id="KW-1133">Transmembrane helix</keyword>
<feature type="transmembrane region" description="Helical" evidence="1">
    <location>
        <begin position="7"/>
        <end position="30"/>
    </location>
</feature>
<accession>A0ABQ9HIK9</accession>
<gene>
    <name evidence="2" type="ORF">PR048_015962</name>
</gene>
<sequence length="98" mass="11055">MARAKKLYVRLVGSVIFLWIMNSISGSLIFTESCLMLTLYSNNYTDSLSIKNGVECLYKLNKVCEIALKLYRATFKVDEMTGSAPKRCRSEDLCIAAK</sequence>